<evidence type="ECO:0000313" key="2">
    <source>
        <dbReference type="EMBL" id="PYD66311.1"/>
    </source>
</evidence>
<reference evidence="1 3" key="1">
    <citation type="submission" date="2017-02" db="EMBL/GenBank/DDBJ databases">
        <title>zhang.</title>
        <authorList>
            <person name="Zhang H."/>
        </authorList>
    </citation>
    <scope>NUCLEOTIDE SEQUENCE [LARGE SCALE GENOMIC DNA]</scope>
    <source>
        <strain evidence="1 3">RZS01</strain>
        <plasmid evidence="1">pKNA01</plasmid>
        <plasmid evidence="3">pkna01</plasmid>
    </source>
</reference>
<evidence type="ECO:0000313" key="1">
    <source>
        <dbReference type="EMBL" id="AQU89229.1"/>
    </source>
</evidence>
<dbReference type="Proteomes" id="UP000247512">
    <property type="component" value="Unassembled WGS sequence"/>
</dbReference>
<evidence type="ECO:0000313" key="3">
    <source>
        <dbReference type="Proteomes" id="UP000189683"/>
    </source>
</evidence>
<proteinExistence type="predicted"/>
<dbReference type="KEGG" id="kna:B0W47_16750"/>
<name>A0A9N7CH23_9PROT</name>
<dbReference type="Proteomes" id="UP000189683">
    <property type="component" value="Plasmid pKNA01"/>
</dbReference>
<geneLocation type="plasmid" evidence="1">
    <name>pKNA01</name>
</geneLocation>
<sequence>MIKVCQQRESIMTNAIDINQKDGEHPEITDAKKVCAQRLFDLDELKTANDILREHMEDNKDRKTAQTLLKERGCYTDEQVRDLCKKKKNSTTGYQFAPAEMRRAETRLELAYQDVKKAIVLHNGPVTAEREGIKITGTFQKNDTYPNGMGTISIKMDHAPNNEMREWLYKNRFEQPVQDDAYSKRMNPILNQGKTGAEKAYSMMATDFTRSYAKGHEVYDIPETLNDLVALQSHGYGEQKPDDDVHDFSGRSI</sequence>
<geneLocation type="plasmid" evidence="3">
    <name>pkna01</name>
</geneLocation>
<organism evidence="1 3">
    <name type="scientific">Komagataeibacter nataicola</name>
    <dbReference type="NCBI Taxonomy" id="265960"/>
    <lineage>
        <taxon>Bacteria</taxon>
        <taxon>Pseudomonadati</taxon>
        <taxon>Pseudomonadota</taxon>
        <taxon>Alphaproteobacteria</taxon>
        <taxon>Acetobacterales</taxon>
        <taxon>Acetobacteraceae</taxon>
        <taxon>Komagataeibacter</taxon>
    </lineage>
</organism>
<dbReference type="EMBL" id="NIRT01000013">
    <property type="protein sequence ID" value="PYD66311.1"/>
    <property type="molecule type" value="Genomic_DNA"/>
</dbReference>
<keyword evidence="1" id="KW-0614">Plasmid</keyword>
<accession>A0A9N7CH23</accession>
<dbReference type="EMBL" id="CP019876">
    <property type="protein sequence ID" value="AQU89229.1"/>
    <property type="molecule type" value="Genomic_DNA"/>
</dbReference>
<reference evidence="2 4" key="2">
    <citation type="submission" date="2017-06" db="EMBL/GenBank/DDBJ databases">
        <title>A draft genome sequence of Komagataeibacter nataicola LMG 1536.</title>
        <authorList>
            <person name="Skraban J."/>
            <person name="Cleenwerck I."/>
            <person name="Vandamme P."/>
            <person name="Trcek J."/>
        </authorList>
    </citation>
    <scope>NUCLEOTIDE SEQUENCE [LARGE SCALE GENOMIC DNA]</scope>
    <source>
        <strain evidence="2 4">LMG 1536</strain>
    </source>
</reference>
<evidence type="ECO:0000313" key="4">
    <source>
        <dbReference type="Proteomes" id="UP000247512"/>
    </source>
</evidence>
<dbReference type="AlphaFoldDB" id="A0A9N7CH23"/>
<gene>
    <name evidence="1" type="ORF">B0W47_16750</name>
    <name evidence="2" type="ORF">CDI09_09185</name>
</gene>
<protein>
    <submittedName>
        <fullName evidence="1">Uncharacterized protein</fullName>
    </submittedName>
</protein>
<keyword evidence="4" id="KW-1185">Reference proteome</keyword>